<proteinExistence type="predicted"/>
<gene>
    <name evidence="1" type="ORF">FLP_09195</name>
</gene>
<dbReference type="EMBL" id="LVEN01000013">
    <property type="protein sequence ID" value="OCB75630.1"/>
    <property type="molecule type" value="Genomic_DNA"/>
</dbReference>
<evidence type="ECO:0000313" key="2">
    <source>
        <dbReference type="Proteomes" id="UP000093343"/>
    </source>
</evidence>
<organism evidence="1 2">
    <name type="scientific">Flavobacterium piscis</name>
    <dbReference type="NCBI Taxonomy" id="1114874"/>
    <lineage>
        <taxon>Bacteria</taxon>
        <taxon>Pseudomonadati</taxon>
        <taxon>Bacteroidota</taxon>
        <taxon>Flavobacteriia</taxon>
        <taxon>Flavobacteriales</taxon>
        <taxon>Flavobacteriaceae</taxon>
        <taxon>Flavobacterium</taxon>
    </lineage>
</organism>
<protein>
    <submittedName>
        <fullName evidence="1">Uncharacterized protein</fullName>
    </submittedName>
</protein>
<accession>A0ABX2XJY9</accession>
<dbReference type="Proteomes" id="UP000093343">
    <property type="component" value="Unassembled WGS sequence"/>
</dbReference>
<name>A0ABX2XJY9_9FLAO</name>
<sequence length="69" mass="8264">MNFQLRPIKNSGNQPEFQSSIKKRTVNQTVVCFKVQYKHFRNKFQIPTIIGIWNSKILELIFYINLSKF</sequence>
<evidence type="ECO:0000313" key="1">
    <source>
        <dbReference type="EMBL" id="OCB75630.1"/>
    </source>
</evidence>
<comment type="caution">
    <text evidence="1">The sequence shown here is derived from an EMBL/GenBank/DDBJ whole genome shotgun (WGS) entry which is preliminary data.</text>
</comment>
<keyword evidence="2" id="KW-1185">Reference proteome</keyword>
<reference evidence="2" key="1">
    <citation type="submission" date="2016-03" db="EMBL/GenBank/DDBJ databases">
        <title>Draft genome sequence of Paenibacillus glacialis DSM 22343.</title>
        <authorList>
            <person name="Shin S.-K."/>
            <person name="Yi H."/>
        </authorList>
    </citation>
    <scope>NUCLEOTIDE SEQUENCE [LARGE SCALE GENOMIC DNA]</scope>
    <source>
        <strain evidence="2">CCUG 60099</strain>
    </source>
</reference>